<dbReference type="GO" id="GO:0007059">
    <property type="term" value="P:chromosome segregation"/>
    <property type="evidence" value="ECO:0007669"/>
    <property type="project" value="UniProtKB-KW"/>
</dbReference>
<feature type="region of interest" description="Disordered" evidence="8">
    <location>
        <begin position="289"/>
        <end position="540"/>
    </location>
</feature>
<evidence type="ECO:0000259" key="9">
    <source>
        <dbReference type="Pfam" id="PF03941"/>
    </source>
</evidence>
<evidence type="ECO:0000313" key="10">
    <source>
        <dbReference type="EMBL" id="ODV90285.1"/>
    </source>
</evidence>
<evidence type="ECO:0000256" key="6">
    <source>
        <dbReference type="ARBA" id="ARBA00023212"/>
    </source>
</evidence>
<dbReference type="OrthoDB" id="6123at2759"/>
<evidence type="ECO:0000256" key="1">
    <source>
        <dbReference type="ARBA" id="ARBA00004123"/>
    </source>
</evidence>
<feature type="compositionally biased region" description="Polar residues" evidence="8">
    <location>
        <begin position="227"/>
        <end position="239"/>
    </location>
</feature>
<feature type="compositionally biased region" description="Basic and acidic residues" evidence="8">
    <location>
        <begin position="386"/>
        <end position="411"/>
    </location>
</feature>
<accession>A0A1E4TEU2</accession>
<dbReference type="EMBL" id="KV453842">
    <property type="protein sequence ID" value="ODV90285.1"/>
    <property type="molecule type" value="Genomic_DNA"/>
</dbReference>
<evidence type="ECO:0000256" key="4">
    <source>
        <dbReference type="ARBA" id="ARBA00022490"/>
    </source>
</evidence>
<evidence type="ECO:0000256" key="2">
    <source>
        <dbReference type="ARBA" id="ARBA00004186"/>
    </source>
</evidence>
<dbReference type="PANTHER" id="PTHR13142:SF1">
    <property type="entry name" value="INNER CENTROMERE PROTEIN"/>
    <property type="match status" value="1"/>
</dbReference>
<dbReference type="AlphaFoldDB" id="A0A1E4TEU2"/>
<feature type="compositionally biased region" description="Polar residues" evidence="8">
    <location>
        <begin position="518"/>
        <end position="537"/>
    </location>
</feature>
<feature type="compositionally biased region" description="Polar residues" evidence="8">
    <location>
        <begin position="334"/>
        <end position="351"/>
    </location>
</feature>
<comment type="similarity">
    <text evidence="3">Belongs to the INCENP family.</text>
</comment>
<feature type="compositionally biased region" description="Low complexity" evidence="8">
    <location>
        <begin position="425"/>
        <end position="436"/>
    </location>
</feature>
<comment type="subcellular location">
    <subcellularLocation>
        <location evidence="2">Cytoplasm</location>
        <location evidence="2">Cytoskeleton</location>
        <location evidence="2">Spindle</location>
    </subcellularLocation>
    <subcellularLocation>
        <location evidence="1">Nucleus</location>
    </subcellularLocation>
</comment>
<feature type="region of interest" description="Disordered" evidence="8">
    <location>
        <begin position="199"/>
        <end position="239"/>
    </location>
</feature>
<gene>
    <name evidence="10" type="ORF">CANCADRAFT_104676</name>
</gene>
<keyword evidence="4" id="KW-0963">Cytoplasm</keyword>
<keyword evidence="7" id="KW-0539">Nucleus</keyword>
<proteinExistence type="inferred from homology"/>
<keyword evidence="11" id="KW-1185">Reference proteome</keyword>
<dbReference type="GO" id="GO:0005634">
    <property type="term" value="C:nucleus"/>
    <property type="evidence" value="ECO:0007669"/>
    <property type="project" value="UniProtKB-SubCell"/>
</dbReference>
<feature type="compositionally biased region" description="Low complexity" evidence="8">
    <location>
        <begin position="139"/>
        <end position="156"/>
    </location>
</feature>
<feature type="domain" description="Inner centromere protein ARK-binding" evidence="9">
    <location>
        <begin position="600"/>
        <end position="651"/>
    </location>
</feature>
<organism evidence="10 11">
    <name type="scientific">Tortispora caseinolytica NRRL Y-17796</name>
    <dbReference type="NCBI Taxonomy" id="767744"/>
    <lineage>
        <taxon>Eukaryota</taxon>
        <taxon>Fungi</taxon>
        <taxon>Dikarya</taxon>
        <taxon>Ascomycota</taxon>
        <taxon>Saccharomycotina</taxon>
        <taxon>Trigonopsidomycetes</taxon>
        <taxon>Trigonopsidales</taxon>
        <taxon>Trigonopsidaceae</taxon>
        <taxon>Tortispora</taxon>
    </lineage>
</organism>
<evidence type="ECO:0000256" key="5">
    <source>
        <dbReference type="ARBA" id="ARBA00022829"/>
    </source>
</evidence>
<feature type="compositionally biased region" description="Polar residues" evidence="8">
    <location>
        <begin position="493"/>
        <end position="509"/>
    </location>
</feature>
<keyword evidence="5" id="KW-0159">Chromosome partition</keyword>
<sequence>MEDLRNRPQYGSLPWMNIEISNAKSLVQSDVENFSYALRYDLEWLNEYMANVMDSKNSLNNINIADLMKTPGPLANCCSPVRVPATYRMPADKENSDTFLNLHSLPSLHFDQHRISSIVKNANSPSPAKNLHSAERDSNSTSSTSSSLYLSPSESLVPTAPSDVKKPSTALGSPTKQASSQVLSFLSPVGAAVKSLKSTMSGSLSSFGRPKSPERESPTRNLKIPAAQQSQKTQRPLSQLAQPRTFANNQPHVSVAAPNFPENLSSDGLFSPKGQKPVSSNALYVSKSTTESSPLTSKDLPPIPPKDEVQNKRRQKLVLKDGSRTKPPPVPITVSMNAGRNLDQQRQTMHAKNQEKQENRPIDNTRPKTITSATSHVPVRLQKTQRQRDDEAAKRMEQRKEYERRRVENMKRQQQQGQQKEDVSSKGASAIISSSSAKDRKPRPMKPSYVQRNDMPEQDSKPIDQAIKRNHDDESVSSKRRATGDKMRKLIPGTSTAPSTLRSNTNNFNIKPVRKPSSAATNGSSMTKSLLTSQQGKSDTKHGIMDNIVKVSNDKIKFSSTLAPKTNAVFSQEISNNPATPKRFVKQIGTPSAEPTELPEIASDSEDEHSDPVLKDWANSPELRELLRRQKNIDPDQVFGPLPALKMDDIFQGNLSSRYRARQSSAMWNHADQLSSEEKQKYAAVMGYHNGH</sequence>
<evidence type="ECO:0000313" key="11">
    <source>
        <dbReference type="Proteomes" id="UP000095023"/>
    </source>
</evidence>
<feature type="region of interest" description="Disordered" evidence="8">
    <location>
        <begin position="120"/>
        <end position="175"/>
    </location>
</feature>
<keyword evidence="6" id="KW-0206">Cytoskeleton</keyword>
<evidence type="ECO:0000256" key="8">
    <source>
        <dbReference type="SAM" id="MobiDB-lite"/>
    </source>
</evidence>
<feature type="compositionally biased region" description="Basic and acidic residues" evidence="8">
    <location>
        <begin position="352"/>
        <end position="366"/>
    </location>
</feature>
<evidence type="ECO:0000256" key="3">
    <source>
        <dbReference type="ARBA" id="ARBA00010042"/>
    </source>
</evidence>
<reference evidence="11" key="1">
    <citation type="submission" date="2016-02" db="EMBL/GenBank/DDBJ databases">
        <title>Comparative genomics of biotechnologically important yeasts.</title>
        <authorList>
            <consortium name="DOE Joint Genome Institute"/>
            <person name="Riley R."/>
            <person name="Haridas S."/>
            <person name="Wolfe K.H."/>
            <person name="Lopes M.R."/>
            <person name="Hittinger C.T."/>
            <person name="Goker M."/>
            <person name="Salamov A."/>
            <person name="Wisecaver J."/>
            <person name="Long T.M."/>
            <person name="Aerts A.L."/>
            <person name="Barry K."/>
            <person name="Choi C."/>
            <person name="Clum A."/>
            <person name="Coughlan A.Y."/>
            <person name="Deshpande S."/>
            <person name="Douglass A.P."/>
            <person name="Hanson S.J."/>
            <person name="Klenk H.-P."/>
            <person name="Labutti K."/>
            <person name="Lapidus A."/>
            <person name="Lindquist E."/>
            <person name="Lipzen A."/>
            <person name="Meier-Kolthoff J.P."/>
            <person name="Ohm R.A."/>
            <person name="Otillar R.P."/>
            <person name="Pangilinan J."/>
            <person name="Peng Y."/>
            <person name="Rokas A."/>
            <person name="Rosa C.A."/>
            <person name="Scheuner C."/>
            <person name="Sibirny A.A."/>
            <person name="Slot J.C."/>
            <person name="Stielow J.B."/>
            <person name="Sun H."/>
            <person name="Kurtzman C.P."/>
            <person name="Blackwell M."/>
            <person name="Jeffries T.W."/>
            <person name="Grigoriev I.V."/>
        </authorList>
    </citation>
    <scope>NUCLEOTIDE SEQUENCE [LARGE SCALE GENOMIC DNA]</scope>
    <source>
        <strain evidence="11">NRRL Y-17796</strain>
    </source>
</reference>
<name>A0A1E4TEU2_9ASCO</name>
<feature type="region of interest" description="Disordered" evidence="8">
    <location>
        <begin position="592"/>
        <end position="614"/>
    </location>
</feature>
<dbReference type="Proteomes" id="UP000095023">
    <property type="component" value="Unassembled WGS sequence"/>
</dbReference>
<protein>
    <recommendedName>
        <fullName evidence="9">Inner centromere protein ARK-binding domain-containing protein</fullName>
    </recommendedName>
</protein>
<dbReference type="PANTHER" id="PTHR13142">
    <property type="entry name" value="INNER CENTROMERE PROTEIN"/>
    <property type="match status" value="1"/>
</dbReference>
<dbReference type="GO" id="GO:0005819">
    <property type="term" value="C:spindle"/>
    <property type="evidence" value="ECO:0007669"/>
    <property type="project" value="UniProtKB-SubCell"/>
</dbReference>
<dbReference type="Pfam" id="PF03941">
    <property type="entry name" value="INCENP_ARK-bind"/>
    <property type="match status" value="1"/>
</dbReference>
<dbReference type="InterPro" id="IPR005635">
    <property type="entry name" value="Inner_centromere_prot_ARK-bd"/>
</dbReference>
<feature type="compositionally biased region" description="Basic and acidic residues" evidence="8">
    <location>
        <begin position="454"/>
        <end position="488"/>
    </location>
</feature>
<evidence type="ECO:0000256" key="7">
    <source>
        <dbReference type="ARBA" id="ARBA00023242"/>
    </source>
</evidence>